<keyword evidence="2" id="KW-1185">Reference proteome</keyword>
<comment type="caution">
    <text evidence="1">The sequence shown here is derived from an EMBL/GenBank/DDBJ whole genome shotgun (WGS) entry which is preliminary data.</text>
</comment>
<sequence>MRTVTVANPDKALDLINTFNYSITTAEVLRVDEYGALVLLINADGTKQTVAHLLGRWDFRAIFGEEFAQRARLGDRAGIITETMIGWGEAPDDDMVVFIPDINPDEAVWEYRFNLVML</sequence>
<gene>
    <name evidence="1" type="ORF">HH308_06330</name>
</gene>
<accession>A0A848KRV4</accession>
<dbReference type="Proteomes" id="UP000550729">
    <property type="component" value="Unassembled WGS sequence"/>
</dbReference>
<evidence type="ECO:0000313" key="2">
    <source>
        <dbReference type="Proteomes" id="UP000550729"/>
    </source>
</evidence>
<name>A0A848KRV4_9ACTN</name>
<dbReference type="EMBL" id="JABBNB010000005">
    <property type="protein sequence ID" value="NMO00829.1"/>
    <property type="molecule type" value="Genomic_DNA"/>
</dbReference>
<evidence type="ECO:0000313" key="1">
    <source>
        <dbReference type="EMBL" id="NMO00829.1"/>
    </source>
</evidence>
<protein>
    <submittedName>
        <fullName evidence="1">Uncharacterized protein</fullName>
    </submittedName>
</protein>
<proteinExistence type="predicted"/>
<dbReference type="AlphaFoldDB" id="A0A848KRV4"/>
<dbReference type="RefSeq" id="WP_170193335.1">
    <property type="nucleotide sequence ID" value="NZ_JABBNB010000005.1"/>
</dbReference>
<organism evidence="1 2">
    <name type="scientific">Gordonia asplenii</name>
    <dbReference type="NCBI Taxonomy" id="2725283"/>
    <lineage>
        <taxon>Bacteria</taxon>
        <taxon>Bacillati</taxon>
        <taxon>Actinomycetota</taxon>
        <taxon>Actinomycetes</taxon>
        <taxon>Mycobacteriales</taxon>
        <taxon>Gordoniaceae</taxon>
        <taxon>Gordonia</taxon>
    </lineage>
</organism>
<reference evidence="1 2" key="1">
    <citation type="submission" date="2020-04" db="EMBL/GenBank/DDBJ databases">
        <title>Gordonia sp. nov. TBRC 11910.</title>
        <authorList>
            <person name="Suriyachadkun C."/>
        </authorList>
    </citation>
    <scope>NUCLEOTIDE SEQUENCE [LARGE SCALE GENOMIC DNA]</scope>
    <source>
        <strain evidence="1 2">TBRC 11910</strain>
    </source>
</reference>